<evidence type="ECO:0000313" key="2">
    <source>
        <dbReference type="Proteomes" id="UP000248116"/>
    </source>
</evidence>
<organism evidence="1 2">
    <name type="scientific">Novacetimonas pomaceti</name>
    <dbReference type="NCBI Taxonomy" id="2021998"/>
    <lineage>
        <taxon>Bacteria</taxon>
        <taxon>Pseudomonadati</taxon>
        <taxon>Pseudomonadota</taxon>
        <taxon>Alphaproteobacteria</taxon>
        <taxon>Acetobacterales</taxon>
        <taxon>Acetobacteraceae</taxon>
        <taxon>Novacetimonas</taxon>
    </lineage>
</organism>
<protein>
    <recommendedName>
        <fullName evidence="3">Transposase DDE domain-containing protein</fullName>
    </recommendedName>
</protein>
<proteinExistence type="predicted"/>
<keyword evidence="2" id="KW-1185">Reference proteome</keyword>
<comment type="caution">
    <text evidence="1">The sequence shown here is derived from an EMBL/GenBank/DDBJ whole genome shotgun (WGS) entry which is preliminary data.</text>
</comment>
<dbReference type="Proteomes" id="UP000248116">
    <property type="component" value="Unassembled WGS sequence"/>
</dbReference>
<sequence>MPCDFHCYRDRNCIERMFNRMKQLRRTATCYDKEILPRFSLPRRHKALVTAFCEQNLDSLATCGWKDSGKILCVRYLRVASRRRKYQNLR</sequence>
<name>A0ABX5P154_9PROT</name>
<dbReference type="EMBL" id="PRCW01000071">
    <property type="protein sequence ID" value="PYD47498.1"/>
    <property type="molecule type" value="Genomic_DNA"/>
</dbReference>
<reference evidence="1 2" key="1">
    <citation type="submission" date="2018-02" db="EMBL/GenBank/DDBJ databases">
        <authorList>
            <person name="Skraban J."/>
            <person name="Trcek J."/>
        </authorList>
    </citation>
    <scope>NUCLEOTIDE SEQUENCE [LARGE SCALE GENOMIC DNA]</scope>
    <source>
        <strain evidence="1 2">AV446</strain>
    </source>
</reference>
<evidence type="ECO:0008006" key="3">
    <source>
        <dbReference type="Google" id="ProtNLM"/>
    </source>
</evidence>
<accession>A0ABX5P154</accession>
<evidence type="ECO:0000313" key="1">
    <source>
        <dbReference type="EMBL" id="PYD47498.1"/>
    </source>
</evidence>
<gene>
    <name evidence="1" type="ORF">C3920_09770</name>
</gene>